<reference evidence="2" key="1">
    <citation type="journal article" date="2019" name="Int. J. Syst. Evol. Microbiol.">
        <title>The Global Catalogue of Microorganisms (GCM) 10K type strain sequencing project: providing services to taxonomists for standard genome sequencing and annotation.</title>
        <authorList>
            <consortium name="The Broad Institute Genomics Platform"/>
            <consortium name="The Broad Institute Genome Sequencing Center for Infectious Disease"/>
            <person name="Wu L."/>
            <person name="Ma J."/>
        </authorList>
    </citation>
    <scope>NUCLEOTIDE SEQUENCE [LARGE SCALE GENOMIC DNA]</scope>
    <source>
        <strain evidence="2">JCM 18053</strain>
    </source>
</reference>
<dbReference type="InterPro" id="IPR010869">
    <property type="entry name" value="DUF1501"/>
</dbReference>
<dbReference type="RefSeq" id="WP_345735175.1">
    <property type="nucleotide sequence ID" value="NZ_BAABIA010000002.1"/>
</dbReference>
<dbReference type="PANTHER" id="PTHR43737:SF1">
    <property type="entry name" value="DUF1501 DOMAIN-CONTAINING PROTEIN"/>
    <property type="match status" value="1"/>
</dbReference>
<accession>A0ABP9P2I3</accession>
<evidence type="ECO:0000313" key="1">
    <source>
        <dbReference type="EMBL" id="GAA5135538.1"/>
    </source>
</evidence>
<comment type="caution">
    <text evidence="1">The sequence shown here is derived from an EMBL/GenBank/DDBJ whole genome shotgun (WGS) entry which is preliminary data.</text>
</comment>
<protein>
    <submittedName>
        <fullName evidence="1">DUF1501 domain-containing protein</fullName>
    </submittedName>
</protein>
<sequence>MNPFLRKTPDRSQPNRRDFMLQSGAASLGVTSVVNSIAQLKLVGAAAAQGAGSDYKALICIFLNGGTDTNNILIPVSGGAGTARGHYESGRGIPTYAGGTGGIAIPLADITAAGTQLNPDNPPSEYEHASGYIPADGNGNRFAVHPGATHLKSIFDAGHLAFICNVGTLTQPNVTRANFNSLPASQKPPQLFSHSDQQVQWQSSVPDRPFTSGWGGRIADILDGVHNIDPESLSMSVSVNGINSFQKGIQQQPYVMGSTGVSSYSGFGSPYNSGLTNPALQPFSGYNPALTPGSTNSNYQNNNTGWRLAAFEQMMAMSHGNLFDQGYVNVAKNARVTEGLVGSALAVTDTGGGNTALDTFFTNAFNGTGINGLTEDFARQMKMVARLIIGNSVLKNKRQVFFVQLGGWDTHTSQIPTLNDVARTDQSYYRLVRLLSCSIKGFYDSVNSVPGLWNDVMAFTASDFTRTFTPNKTDATGGSDHGWGGHMMVMGGAVKGKRIFGTFPNLTVNGGIDVQGNRGRWIPSTSVDQYAAVIAKWFGVSPGQMSAVFPNLARFTDPFSPAAKLDFVDYTA</sequence>
<gene>
    <name evidence="1" type="ORF">GCM10023213_09030</name>
</gene>
<dbReference type="PANTHER" id="PTHR43737">
    <property type="entry name" value="BLL7424 PROTEIN"/>
    <property type="match status" value="1"/>
</dbReference>
<organism evidence="1 2">
    <name type="scientific">Prosthecobacter algae</name>
    <dbReference type="NCBI Taxonomy" id="1144682"/>
    <lineage>
        <taxon>Bacteria</taxon>
        <taxon>Pseudomonadati</taxon>
        <taxon>Verrucomicrobiota</taxon>
        <taxon>Verrucomicrobiia</taxon>
        <taxon>Verrucomicrobiales</taxon>
        <taxon>Verrucomicrobiaceae</taxon>
        <taxon>Prosthecobacter</taxon>
    </lineage>
</organism>
<keyword evidence="2" id="KW-1185">Reference proteome</keyword>
<evidence type="ECO:0000313" key="2">
    <source>
        <dbReference type="Proteomes" id="UP001499852"/>
    </source>
</evidence>
<name>A0ABP9P2I3_9BACT</name>
<dbReference type="Proteomes" id="UP001499852">
    <property type="component" value="Unassembled WGS sequence"/>
</dbReference>
<dbReference type="EMBL" id="BAABIA010000002">
    <property type="protein sequence ID" value="GAA5135538.1"/>
    <property type="molecule type" value="Genomic_DNA"/>
</dbReference>
<dbReference type="Pfam" id="PF07394">
    <property type="entry name" value="DUF1501"/>
    <property type="match status" value="1"/>
</dbReference>
<proteinExistence type="predicted"/>